<keyword evidence="6 9" id="KW-0648">Protein biosynthesis</keyword>
<dbReference type="AlphaFoldDB" id="A0A9W6SZA8"/>
<evidence type="ECO:0000313" key="13">
    <source>
        <dbReference type="EMBL" id="GME70835.1"/>
    </source>
</evidence>
<dbReference type="InterPro" id="IPR050081">
    <property type="entry name" value="Ile-tRNA_ligase"/>
</dbReference>
<evidence type="ECO:0000256" key="4">
    <source>
        <dbReference type="ARBA" id="ARBA00022741"/>
    </source>
</evidence>
<dbReference type="GO" id="GO:0000049">
    <property type="term" value="F:tRNA binding"/>
    <property type="evidence" value="ECO:0007669"/>
    <property type="project" value="InterPro"/>
</dbReference>
<evidence type="ECO:0000256" key="6">
    <source>
        <dbReference type="ARBA" id="ARBA00022917"/>
    </source>
</evidence>
<dbReference type="Gene3D" id="1.10.10.830">
    <property type="entry name" value="Ile-tRNA synthetase CP2 domain-like"/>
    <property type="match status" value="1"/>
</dbReference>
<dbReference type="GO" id="GO:0002161">
    <property type="term" value="F:aminoacyl-tRNA deacylase activity"/>
    <property type="evidence" value="ECO:0007669"/>
    <property type="project" value="InterPro"/>
</dbReference>
<dbReference type="Gene3D" id="1.10.730.20">
    <property type="match status" value="1"/>
</dbReference>
<dbReference type="PANTHER" id="PTHR42765:SF1">
    <property type="entry name" value="ISOLEUCINE--TRNA LIGASE, MITOCHONDRIAL"/>
    <property type="match status" value="1"/>
</dbReference>
<dbReference type="Gene3D" id="3.40.50.620">
    <property type="entry name" value="HUPs"/>
    <property type="match status" value="2"/>
</dbReference>
<dbReference type="EC" id="6.1.1.5" evidence="2"/>
<feature type="coiled-coil region" evidence="10">
    <location>
        <begin position="153"/>
        <end position="202"/>
    </location>
</feature>
<comment type="caution">
    <text evidence="13">The sequence shown here is derived from an EMBL/GenBank/DDBJ whole genome shotgun (WGS) entry which is preliminary data.</text>
</comment>
<evidence type="ECO:0000256" key="1">
    <source>
        <dbReference type="ARBA" id="ARBA00005594"/>
    </source>
</evidence>
<dbReference type="SUPFAM" id="SSF52374">
    <property type="entry name" value="Nucleotidylyl transferase"/>
    <property type="match status" value="1"/>
</dbReference>
<organism evidence="13 14">
    <name type="scientific">Candida boidinii</name>
    <name type="common">Yeast</name>
    <dbReference type="NCBI Taxonomy" id="5477"/>
    <lineage>
        <taxon>Eukaryota</taxon>
        <taxon>Fungi</taxon>
        <taxon>Dikarya</taxon>
        <taxon>Ascomycota</taxon>
        <taxon>Saccharomycotina</taxon>
        <taxon>Pichiomycetes</taxon>
        <taxon>Pichiales</taxon>
        <taxon>Pichiaceae</taxon>
        <taxon>Ogataea</taxon>
        <taxon>Ogataea/Candida clade</taxon>
    </lineage>
</organism>
<keyword evidence="3 9" id="KW-0436">Ligase</keyword>
<feature type="domain" description="Aminoacyl-tRNA synthetase class Ia" evidence="11">
    <location>
        <begin position="215"/>
        <end position="789"/>
    </location>
</feature>
<dbReference type="NCBIfam" id="TIGR00392">
    <property type="entry name" value="ileS"/>
    <property type="match status" value="1"/>
</dbReference>
<keyword evidence="4 9" id="KW-0547">Nucleotide-binding</keyword>
<evidence type="ECO:0000256" key="2">
    <source>
        <dbReference type="ARBA" id="ARBA00013165"/>
    </source>
</evidence>
<keyword evidence="5 9" id="KW-0067">ATP-binding</keyword>
<keyword evidence="14" id="KW-1185">Reference proteome</keyword>
<feature type="domain" description="Aminoacyl-tRNA synthetase class Ia" evidence="11">
    <location>
        <begin position="91"/>
        <end position="195"/>
    </location>
</feature>
<dbReference type="InterPro" id="IPR002301">
    <property type="entry name" value="Ile-tRNA-ligase"/>
</dbReference>
<evidence type="ECO:0000259" key="12">
    <source>
        <dbReference type="Pfam" id="PF08264"/>
    </source>
</evidence>
<protein>
    <recommendedName>
        <fullName evidence="2">isoleucine--tRNA ligase</fullName>
        <ecNumber evidence="2">6.1.1.5</ecNumber>
    </recommendedName>
    <alternativeName>
        <fullName evidence="8">Isoleucyl-tRNA synthetase</fullName>
    </alternativeName>
</protein>
<dbReference type="Pfam" id="PF00133">
    <property type="entry name" value="tRNA-synt_1"/>
    <property type="match status" value="2"/>
</dbReference>
<evidence type="ECO:0000256" key="3">
    <source>
        <dbReference type="ARBA" id="ARBA00022598"/>
    </source>
</evidence>
<name>A0A9W6SZA8_CANBO</name>
<dbReference type="Proteomes" id="UP001165120">
    <property type="component" value="Unassembled WGS sequence"/>
</dbReference>
<dbReference type="HAMAP" id="MF_02002">
    <property type="entry name" value="Ile_tRNA_synth_type1"/>
    <property type="match status" value="1"/>
</dbReference>
<evidence type="ECO:0000259" key="11">
    <source>
        <dbReference type="Pfam" id="PF00133"/>
    </source>
</evidence>
<dbReference type="GO" id="GO:0004822">
    <property type="term" value="F:isoleucine-tRNA ligase activity"/>
    <property type="evidence" value="ECO:0007669"/>
    <property type="project" value="UniProtKB-EC"/>
</dbReference>
<dbReference type="GO" id="GO:0005739">
    <property type="term" value="C:mitochondrion"/>
    <property type="evidence" value="ECO:0007669"/>
    <property type="project" value="TreeGrafter"/>
</dbReference>
<dbReference type="Gene3D" id="3.90.740.10">
    <property type="entry name" value="Valyl/Leucyl/Isoleucyl-tRNA synthetase, editing domain"/>
    <property type="match status" value="1"/>
</dbReference>
<keyword evidence="7 9" id="KW-0030">Aminoacyl-tRNA synthetase</keyword>
<sequence length="1107" mass="128474">MLKYSYDSSIIITRNLKLLSSFKVVRNFTISSKILNKQNNEDDNLSHKYSSTLKLPFTEFPNRSDSKLIESVLKPQTTSNLYNWNLNQPLKDNDLKNLFILHDGPPYANGDLHIGHAMNKILKDIINRYELIINGKKIHYVPGWDCHGLPIELKALEKLKKQNLEKEKELKKLIKSYEKQGNDIDEKKLETLKSDYELIKNQNKSSLTNYLNPLEIIKLAKNHAIKTQKSQSDSFEKMAILGDFKNPYLTLQKNFVINQLNIFKKFFDNGLVIRKEKPVYWGCENSTALAEGELEYNHNHISTAAYIKFPLFKISDNFTKILNLNNLNNIDISSINALIWTSTPWTLISNRAICINEEFEYTLLKDKLSNQFLIVSKDLIDSVKNLSDYSKENLIETNVFFKGSDLIGCFYKNPLINDTDFINDKIDIEFPILNGSHVTNTAGTGLVHTSPGHGNDDYLVCIKNNIKPYSPVDNYGKYNNDLPNSLIPLFQGKKVLGEGTKLMLTKINEINMSFHIDPNYLHSYPYDWRSKKPIIIRSTPQWFIDVSKIKDDTCKSLIDQVEFYPERGSKRLISFIKTRNEWCISRQRSWGVPIPVLYRKSNNEPLLNDEVLNQIIKVIEVEDIDGWFDNSNKDDSVSKWLPDSLKDKANEFYKGKDTMDVWFDSGSSWKLIENYLSEQNLLDQAIERGYLSDTYLEGSDQHRGWFQSSILTKMGTRLESEKIVLPYKEIITHGFALDEKGEKMSKSLGNVILPTAVINGDKQKKVPALGIDGLRLWVAQSDYSNDVSIGPTVLKHVADNIKKIRFTFKFLLGNLNEKNNDFNFNRDKIEYNDLKLLDKLILSKLYKLEKLCLENIKIHNFSTIIRELNHFINVELSSIYFDIRKDSLYTDKLNSKLRRSTQTVFVEIFKTFIKILSPILPIITQEAWNHSPTSINQKIESPFMEISKWSHINGLPLNYLNEEIEVEFNKIWEIRDKVKLLIDKANRLDKNVRNSLETSIYLNLSEKSEMFNILNKYKDEIADFCVVSQFHLNKPVIEIENLEKNQQGEIESSYNYEFEIDDLSDSKESIKINVVKSDKLKCPRCWKFTREPEDDLCHRCEDVVKDL</sequence>
<dbReference type="InterPro" id="IPR009080">
    <property type="entry name" value="tRNAsynth_Ia_anticodon-bd"/>
</dbReference>
<dbReference type="InterPro" id="IPR013155">
    <property type="entry name" value="M/V/L/I-tRNA-synth_anticd-bd"/>
</dbReference>
<dbReference type="CDD" id="cd07960">
    <property type="entry name" value="Anticodon_Ia_Ile_BEm"/>
    <property type="match status" value="1"/>
</dbReference>
<dbReference type="InterPro" id="IPR002300">
    <property type="entry name" value="aa-tRNA-synth_Ia"/>
</dbReference>
<dbReference type="InterPro" id="IPR033708">
    <property type="entry name" value="Anticodon_Ile_BEm"/>
</dbReference>
<dbReference type="InterPro" id="IPR009008">
    <property type="entry name" value="Val/Leu/Ile-tRNA-synth_edit"/>
</dbReference>
<dbReference type="InterPro" id="IPR001412">
    <property type="entry name" value="aa-tRNA-synth_I_CS"/>
</dbReference>
<evidence type="ECO:0000256" key="10">
    <source>
        <dbReference type="SAM" id="Coils"/>
    </source>
</evidence>
<dbReference type="GO" id="GO:0032543">
    <property type="term" value="P:mitochondrial translation"/>
    <property type="evidence" value="ECO:0007669"/>
    <property type="project" value="TreeGrafter"/>
</dbReference>
<evidence type="ECO:0000256" key="7">
    <source>
        <dbReference type="ARBA" id="ARBA00023146"/>
    </source>
</evidence>
<dbReference type="InterPro" id="IPR023585">
    <property type="entry name" value="Ile-tRNA-ligase_type1"/>
</dbReference>
<dbReference type="GO" id="GO:0006428">
    <property type="term" value="P:isoleucyl-tRNA aminoacylation"/>
    <property type="evidence" value="ECO:0007669"/>
    <property type="project" value="InterPro"/>
</dbReference>
<evidence type="ECO:0000256" key="5">
    <source>
        <dbReference type="ARBA" id="ARBA00022840"/>
    </source>
</evidence>
<evidence type="ECO:0000256" key="8">
    <source>
        <dbReference type="ARBA" id="ARBA00032665"/>
    </source>
</evidence>
<accession>A0A9W6SZA8</accession>
<dbReference type="GO" id="GO:0005524">
    <property type="term" value="F:ATP binding"/>
    <property type="evidence" value="ECO:0007669"/>
    <property type="project" value="UniProtKB-KW"/>
</dbReference>
<comment type="similarity">
    <text evidence="1 9">Belongs to the class-I aminoacyl-tRNA synthetase family.</text>
</comment>
<dbReference type="PROSITE" id="PS00178">
    <property type="entry name" value="AA_TRNA_LIGASE_I"/>
    <property type="match status" value="1"/>
</dbReference>
<dbReference type="PRINTS" id="PR00984">
    <property type="entry name" value="TRNASYNTHILE"/>
</dbReference>
<dbReference type="PANTHER" id="PTHR42765">
    <property type="entry name" value="SOLEUCYL-TRNA SYNTHETASE"/>
    <property type="match status" value="1"/>
</dbReference>
<dbReference type="Pfam" id="PF08264">
    <property type="entry name" value="Anticodon_1"/>
    <property type="match status" value="1"/>
</dbReference>
<evidence type="ECO:0000313" key="14">
    <source>
        <dbReference type="Proteomes" id="UP001165120"/>
    </source>
</evidence>
<reference evidence="13" key="1">
    <citation type="submission" date="2023-04" db="EMBL/GenBank/DDBJ databases">
        <title>Candida boidinii NBRC 10035.</title>
        <authorList>
            <person name="Ichikawa N."/>
            <person name="Sato H."/>
            <person name="Tonouchi N."/>
        </authorList>
    </citation>
    <scope>NUCLEOTIDE SEQUENCE</scope>
    <source>
        <strain evidence="13">NBRC 10035</strain>
    </source>
</reference>
<dbReference type="SUPFAM" id="SSF47323">
    <property type="entry name" value="Anticodon-binding domain of a subclass of class I aminoacyl-tRNA synthetases"/>
    <property type="match status" value="1"/>
</dbReference>
<dbReference type="SUPFAM" id="SSF50677">
    <property type="entry name" value="ValRS/IleRS/LeuRS editing domain"/>
    <property type="match status" value="1"/>
</dbReference>
<feature type="domain" description="Methionyl/Valyl/Leucyl/Isoleucyl-tRNA synthetase anticodon-binding" evidence="12">
    <location>
        <begin position="838"/>
        <end position="1000"/>
    </location>
</feature>
<proteinExistence type="inferred from homology"/>
<evidence type="ECO:0000256" key="9">
    <source>
        <dbReference type="RuleBase" id="RU363035"/>
    </source>
</evidence>
<gene>
    <name evidence="13" type="ORF">Cboi02_000297800</name>
</gene>
<dbReference type="InterPro" id="IPR014729">
    <property type="entry name" value="Rossmann-like_a/b/a_fold"/>
</dbReference>
<keyword evidence="10" id="KW-0175">Coiled coil</keyword>
<dbReference type="EMBL" id="BSXN01000963">
    <property type="protein sequence ID" value="GME70835.1"/>
    <property type="molecule type" value="Genomic_DNA"/>
</dbReference>